<dbReference type="GO" id="GO:0030313">
    <property type="term" value="C:cell envelope"/>
    <property type="evidence" value="ECO:0007669"/>
    <property type="project" value="UniProtKB-SubCell"/>
</dbReference>
<dbReference type="InterPro" id="IPR006129">
    <property type="entry name" value="AdhesinB"/>
</dbReference>
<dbReference type="PANTHER" id="PTHR42953:SF1">
    <property type="entry name" value="METAL-BINDING PROTEIN HI_0362-RELATED"/>
    <property type="match status" value="1"/>
</dbReference>
<accession>A0A1M6IR43</accession>
<dbReference type="InterPro" id="IPR050492">
    <property type="entry name" value="Bact_metal-bind_prot9"/>
</dbReference>
<dbReference type="Proteomes" id="UP000184510">
    <property type="component" value="Unassembled WGS sequence"/>
</dbReference>
<dbReference type="SUPFAM" id="SSF53807">
    <property type="entry name" value="Helical backbone' metal receptor"/>
    <property type="match status" value="1"/>
</dbReference>
<dbReference type="PRINTS" id="PR00691">
    <property type="entry name" value="ADHESINB"/>
</dbReference>
<keyword evidence="8" id="KW-1185">Reference proteome</keyword>
<evidence type="ECO:0000256" key="4">
    <source>
        <dbReference type="ARBA" id="ARBA00022723"/>
    </source>
</evidence>
<keyword evidence="3 6" id="KW-0813">Transport</keyword>
<reference evidence="7 8" key="1">
    <citation type="submission" date="2016-11" db="EMBL/GenBank/DDBJ databases">
        <authorList>
            <person name="Jaros S."/>
            <person name="Januszkiewicz K."/>
            <person name="Wedrychowicz H."/>
        </authorList>
    </citation>
    <scope>NUCLEOTIDE SEQUENCE [LARGE SCALE GENOMIC DNA]</scope>
    <source>
        <strain evidence="7 8">DSM 18772</strain>
    </source>
</reference>
<gene>
    <name evidence="7" type="ORF">SAMN02745181_1891</name>
</gene>
<sequence length="317" mass="34801">MKKRYKLIGSLVAAAMGLVSCSKEGSNAVWQESGKAKVVATSTMVTDMVKIIGGDKVEVYGMMKEGVDPHSYEQTAKDVAAMNSADVIFYSGLHLEGHVQEGLERRAEKGNVYAVTDGISKDSLIKPQDDYMGYADPHVWGDPELWAETVPVVVEGLSKHLPEHAEEFKKRGEAYQKELLDLKAWAKARVSEIPENQRVLVTSHDAFFYFGSAFDFEVKGLQGVSTDHASSVKDVDDLVSFIKERGLKTIFPESSVNQKGLETVASRSGVQLSAEELFSDAMGKVGDVVEVNGEKYDRGTYIGMQKHNINTIVEGLK</sequence>
<dbReference type="InterPro" id="IPR006128">
    <property type="entry name" value="Lipoprotein_PsaA-like"/>
</dbReference>
<dbReference type="PRINTS" id="PR00690">
    <property type="entry name" value="ADHESNFAMILY"/>
</dbReference>
<keyword evidence="4" id="KW-0479">Metal-binding</keyword>
<dbReference type="RefSeq" id="WP_143183470.1">
    <property type="nucleotide sequence ID" value="NZ_FQYR01000003.1"/>
</dbReference>
<dbReference type="EMBL" id="FQYR01000003">
    <property type="protein sequence ID" value="SHJ36904.1"/>
    <property type="molecule type" value="Genomic_DNA"/>
</dbReference>
<evidence type="ECO:0000256" key="1">
    <source>
        <dbReference type="ARBA" id="ARBA00004196"/>
    </source>
</evidence>
<evidence type="ECO:0000256" key="6">
    <source>
        <dbReference type="RuleBase" id="RU003512"/>
    </source>
</evidence>
<dbReference type="PROSITE" id="PS51257">
    <property type="entry name" value="PROKAR_LIPOPROTEIN"/>
    <property type="match status" value="1"/>
</dbReference>
<proteinExistence type="inferred from homology"/>
<keyword evidence="5" id="KW-0732">Signal</keyword>
<evidence type="ECO:0000256" key="2">
    <source>
        <dbReference type="ARBA" id="ARBA00011028"/>
    </source>
</evidence>
<dbReference type="STRING" id="1123071.SAMN02745181_1891"/>
<dbReference type="GO" id="GO:0007155">
    <property type="term" value="P:cell adhesion"/>
    <property type="evidence" value="ECO:0007669"/>
    <property type="project" value="InterPro"/>
</dbReference>
<dbReference type="InterPro" id="IPR006127">
    <property type="entry name" value="ZnuA-like"/>
</dbReference>
<evidence type="ECO:0000313" key="8">
    <source>
        <dbReference type="Proteomes" id="UP000184510"/>
    </source>
</evidence>
<dbReference type="OrthoDB" id="9793396at2"/>
<dbReference type="GO" id="GO:0046872">
    <property type="term" value="F:metal ion binding"/>
    <property type="evidence" value="ECO:0007669"/>
    <property type="project" value="UniProtKB-KW"/>
</dbReference>
<evidence type="ECO:0000256" key="3">
    <source>
        <dbReference type="ARBA" id="ARBA00022448"/>
    </source>
</evidence>
<dbReference type="GO" id="GO:0030001">
    <property type="term" value="P:metal ion transport"/>
    <property type="evidence" value="ECO:0007669"/>
    <property type="project" value="InterPro"/>
</dbReference>
<dbReference type="FunCoup" id="A0A1M6IR43">
    <property type="interactions" value="130"/>
</dbReference>
<comment type="subcellular location">
    <subcellularLocation>
        <location evidence="1">Cell envelope</location>
    </subcellularLocation>
</comment>
<dbReference type="AlphaFoldDB" id="A0A1M6IR43"/>
<evidence type="ECO:0000313" key="7">
    <source>
        <dbReference type="EMBL" id="SHJ36904.1"/>
    </source>
</evidence>
<evidence type="ECO:0000256" key="5">
    <source>
        <dbReference type="ARBA" id="ARBA00022729"/>
    </source>
</evidence>
<dbReference type="Pfam" id="PF01297">
    <property type="entry name" value="ZnuA"/>
    <property type="match status" value="1"/>
</dbReference>
<comment type="similarity">
    <text evidence="2 6">Belongs to the bacterial solute-binding protein 9 family.</text>
</comment>
<organism evidence="7 8">
    <name type="scientific">Rubritalea squalenifaciens DSM 18772</name>
    <dbReference type="NCBI Taxonomy" id="1123071"/>
    <lineage>
        <taxon>Bacteria</taxon>
        <taxon>Pseudomonadati</taxon>
        <taxon>Verrucomicrobiota</taxon>
        <taxon>Verrucomicrobiia</taxon>
        <taxon>Verrucomicrobiales</taxon>
        <taxon>Rubritaleaceae</taxon>
        <taxon>Rubritalea</taxon>
    </lineage>
</organism>
<dbReference type="Gene3D" id="3.40.50.1980">
    <property type="entry name" value="Nitrogenase molybdenum iron protein domain"/>
    <property type="match status" value="2"/>
</dbReference>
<dbReference type="PANTHER" id="PTHR42953">
    <property type="entry name" value="HIGH-AFFINITY ZINC UPTAKE SYSTEM PROTEIN ZNUA-RELATED"/>
    <property type="match status" value="1"/>
</dbReference>
<protein>
    <submittedName>
        <fullName evidence="7">Manganese/zinc/iron transport system substrate-binding protein</fullName>
    </submittedName>
</protein>
<dbReference type="InParanoid" id="A0A1M6IR43"/>
<name>A0A1M6IR43_9BACT</name>